<evidence type="ECO:0000313" key="8">
    <source>
        <dbReference type="RefSeq" id="XP_027205235.1"/>
    </source>
</evidence>
<keyword evidence="6" id="KW-1185">Reference proteome</keyword>
<proteinExistence type="inferred from homology"/>
<evidence type="ECO:0000256" key="2">
    <source>
        <dbReference type="ARBA" id="ARBA00022989"/>
    </source>
</evidence>
<dbReference type="PANTHER" id="PTHR12483:SF115">
    <property type="entry name" value="COPPER TRANSPORT PROTEIN"/>
    <property type="match status" value="1"/>
</dbReference>
<dbReference type="OMA" id="QHEYHET"/>
<comment type="subcellular location">
    <subcellularLocation>
        <location evidence="4">Membrane</location>
        <topology evidence="4">Multi-pass membrane protein</topology>
    </subcellularLocation>
</comment>
<feature type="region of interest" description="Disordered" evidence="5">
    <location>
        <begin position="141"/>
        <end position="162"/>
    </location>
</feature>
<keyword evidence="4" id="KW-0813">Transport</keyword>
<dbReference type="OrthoDB" id="161814at2759"/>
<dbReference type="Pfam" id="PF04145">
    <property type="entry name" value="Ctr"/>
    <property type="match status" value="1"/>
</dbReference>
<feature type="region of interest" description="Disordered" evidence="5">
    <location>
        <begin position="207"/>
        <end position="229"/>
    </location>
</feature>
<sequence length="325" mass="36670">MSSHQQHDDHGQHNHLGMMMTIMTTTVSPTINSDNNLVNHNHHHNHGSSQQQDESMMMMTTGSMDHMGKMYFHLGYEPIVLFQQWSAESNLSMFMTCLFFFMMAILYEILKAYRRIFSVRLVRFKSTPTNTSINVTSVQIMHNDGNDNDGGSSGRHGGTNRSDSVELKCDIIDNNVNPLDQQIDKNFDSSSQMAKFNHPSYGMRSTTLQSPLDNESGGGSSSHDSNNSNTICHHASSVNPILTFNNPNTTIPLFATIKEMFSPMNIYSTFLYSLQVLFAYYLMLAFMLFNIWICLAILAGAAIGHFILAERNQALTDHIVEDYCH</sequence>
<evidence type="ECO:0000256" key="1">
    <source>
        <dbReference type="ARBA" id="ARBA00022692"/>
    </source>
</evidence>
<keyword evidence="1 4" id="KW-0812">Transmembrane</keyword>
<feature type="transmembrane region" description="Helical" evidence="4">
    <location>
        <begin position="264"/>
        <end position="283"/>
    </location>
</feature>
<comment type="similarity">
    <text evidence="4">Belongs to the copper transporter (Ctr) (TC 1.A.56) family. SLC31A subfamily.</text>
</comment>
<protein>
    <recommendedName>
        <fullName evidence="4">Copper transport protein</fullName>
    </recommendedName>
</protein>
<dbReference type="GO" id="GO:0016020">
    <property type="term" value="C:membrane"/>
    <property type="evidence" value="ECO:0007669"/>
    <property type="project" value="UniProtKB-SubCell"/>
</dbReference>
<evidence type="ECO:0000256" key="3">
    <source>
        <dbReference type="ARBA" id="ARBA00023136"/>
    </source>
</evidence>
<keyword evidence="4" id="KW-0187">Copper transport</keyword>
<evidence type="ECO:0000313" key="6">
    <source>
        <dbReference type="Proteomes" id="UP000515146"/>
    </source>
</evidence>
<evidence type="ECO:0000313" key="7">
    <source>
        <dbReference type="RefSeq" id="XP_027205158.1"/>
    </source>
</evidence>
<feature type="transmembrane region" description="Helical" evidence="4">
    <location>
        <begin position="91"/>
        <end position="110"/>
    </location>
</feature>
<organism evidence="6 7">
    <name type="scientific">Dermatophagoides pteronyssinus</name>
    <name type="common">European house dust mite</name>
    <dbReference type="NCBI Taxonomy" id="6956"/>
    <lineage>
        <taxon>Eukaryota</taxon>
        <taxon>Metazoa</taxon>
        <taxon>Ecdysozoa</taxon>
        <taxon>Arthropoda</taxon>
        <taxon>Chelicerata</taxon>
        <taxon>Arachnida</taxon>
        <taxon>Acari</taxon>
        <taxon>Acariformes</taxon>
        <taxon>Sarcoptiformes</taxon>
        <taxon>Astigmata</taxon>
        <taxon>Psoroptidia</taxon>
        <taxon>Analgoidea</taxon>
        <taxon>Pyroglyphidae</taxon>
        <taxon>Dermatophagoidinae</taxon>
        <taxon>Dermatophagoides</taxon>
    </lineage>
</organism>
<accession>A0A6P6YI00</accession>
<keyword evidence="4" id="KW-0186">Copper</keyword>
<dbReference type="RefSeq" id="XP_027205235.1">
    <property type="nucleotide sequence ID" value="XM_027349434.1"/>
</dbReference>
<dbReference type="PANTHER" id="PTHR12483">
    <property type="entry name" value="SOLUTE CARRIER FAMILY 31 COPPER TRANSPORTERS"/>
    <property type="match status" value="1"/>
</dbReference>
<evidence type="ECO:0000256" key="5">
    <source>
        <dbReference type="SAM" id="MobiDB-lite"/>
    </source>
</evidence>
<evidence type="ECO:0000256" key="4">
    <source>
        <dbReference type="RuleBase" id="RU367022"/>
    </source>
</evidence>
<feature type="region of interest" description="Disordered" evidence="5">
    <location>
        <begin position="33"/>
        <end position="54"/>
    </location>
</feature>
<dbReference type="GO" id="GO:0005375">
    <property type="term" value="F:copper ion transmembrane transporter activity"/>
    <property type="evidence" value="ECO:0007669"/>
    <property type="project" value="UniProtKB-UniRule"/>
</dbReference>
<keyword evidence="3 4" id="KW-0472">Membrane</keyword>
<gene>
    <name evidence="7 8" type="primary">LOC113798743</name>
</gene>
<dbReference type="RefSeq" id="XP_027205158.1">
    <property type="nucleotide sequence ID" value="XM_027349357.1"/>
</dbReference>
<keyword evidence="2 4" id="KW-1133">Transmembrane helix</keyword>
<name>A0A6P6YI00_DERPT</name>
<dbReference type="KEGG" id="dpte:113798743"/>
<dbReference type="Proteomes" id="UP000515146">
    <property type="component" value="Unplaced"/>
</dbReference>
<feature type="transmembrane region" description="Helical" evidence="4">
    <location>
        <begin position="289"/>
        <end position="308"/>
    </location>
</feature>
<dbReference type="AlphaFoldDB" id="A0A6P6YI00"/>
<dbReference type="InterPro" id="IPR007274">
    <property type="entry name" value="Cop_transporter"/>
</dbReference>
<reference evidence="7 8" key="1">
    <citation type="submission" date="2025-08" db="UniProtKB">
        <authorList>
            <consortium name="RefSeq"/>
        </authorList>
    </citation>
    <scope>IDENTIFICATION</scope>
    <source>
        <strain evidence="7 8">Airmid</strain>
    </source>
</reference>
<keyword evidence="4" id="KW-0406">Ion transport</keyword>